<dbReference type="PANTHER" id="PTHR45748">
    <property type="entry name" value="1-PHOSPHATIDYLINOSITOL 3-PHOSPHATE 5-KINASE-RELATED"/>
    <property type="match status" value="1"/>
</dbReference>
<dbReference type="InterPro" id="IPR044769">
    <property type="entry name" value="PIKfyve_PIPKc"/>
</dbReference>
<keyword evidence="1 3" id="KW-0547">Nucleotide-binding</keyword>
<evidence type="ECO:0000256" key="1">
    <source>
        <dbReference type="ARBA" id="ARBA00022741"/>
    </source>
</evidence>
<dbReference type="Pfam" id="PF01504">
    <property type="entry name" value="PIP5K"/>
    <property type="match status" value="1"/>
</dbReference>
<evidence type="ECO:0000313" key="6">
    <source>
        <dbReference type="EMBL" id="KAG0730324.1"/>
    </source>
</evidence>
<dbReference type="CDD" id="cd17300">
    <property type="entry name" value="PIPKc_PIKfyve"/>
    <property type="match status" value="1"/>
</dbReference>
<feature type="region of interest" description="Disordered" evidence="4">
    <location>
        <begin position="191"/>
        <end position="230"/>
    </location>
</feature>
<dbReference type="SMART" id="SM00330">
    <property type="entry name" value="PIPKc"/>
    <property type="match status" value="1"/>
</dbReference>
<dbReference type="FunFam" id="3.30.810.10:FF:000001">
    <property type="entry name" value="1-phosphatidylinositol 3-phosphate 5-kinase FAB1"/>
    <property type="match status" value="1"/>
</dbReference>
<sequence>MLDITDQVTLLKKLIAQVVNEWNMKEMHSAASHKQSGDSASVASSAALTGLSTESLSVSASLSEASGHDPPKTVPVDVGEDATDDVEVVEASCSPQSNDAQKPLGIVYVTPSAECLTEERDHLLQVLDALTASTQTTPMTGQSIQSLSSVSSDVPQSMEAEGDVGGGLQAVIPHQLSEVFSVVHRRQASDSGEALVSGCSPSSGSPGRCHERSLSDGGQATAPRDSADRVGERRLATSAVKNIISTFWSSSANLLVESPFPASEHYLLLPEVKIPVVVYGEEPSSIIAHALASQEYEKQINSLKKRLKDMQKEGTNQRSVEIQQSTEVGPESVSNEDTDFYISATSDPEKNKLTKDLHIELQWNDQHAKFYCKIFFAEHFRQLRKMVFPYGEEHFIRSLSRCILWEARGGKSGSVFCKSKDDRFILKEMSRFEMSSFLDFGQAYVQYVMNCEKEQQPTVLTRIVGVYRIGYKNTTTNKAQRMDVLVMENLFYQRNITHKFDLKGSIRNRLVNTSGKEESELVLLDENLVRMACSSPLYVRPHSKTVVNRAIKADTVFLSQQLIMDYSLLVGIDGTANELIVGIIDYIRTFTWDKKLETIIKGSMLGGGAGKLPTVVSPEVYRTRFCHAMDRYFLLSPDRWTGLGLGVDP</sequence>
<dbReference type="GO" id="GO:0010008">
    <property type="term" value="C:endosome membrane"/>
    <property type="evidence" value="ECO:0007669"/>
    <property type="project" value="TreeGrafter"/>
</dbReference>
<dbReference type="InterPro" id="IPR002498">
    <property type="entry name" value="PInositol-4-P-4/5-kinase_core"/>
</dbReference>
<feature type="compositionally biased region" description="Low complexity" evidence="4">
    <location>
        <begin position="142"/>
        <end position="157"/>
    </location>
</feature>
<dbReference type="InterPro" id="IPR027484">
    <property type="entry name" value="PInositol-4-P-5-kinase_N"/>
</dbReference>
<organism evidence="6 7">
    <name type="scientific">Chionoecetes opilio</name>
    <name type="common">Atlantic snow crab</name>
    <name type="synonym">Cancer opilio</name>
    <dbReference type="NCBI Taxonomy" id="41210"/>
    <lineage>
        <taxon>Eukaryota</taxon>
        <taxon>Metazoa</taxon>
        <taxon>Ecdysozoa</taxon>
        <taxon>Arthropoda</taxon>
        <taxon>Crustacea</taxon>
        <taxon>Multicrustacea</taxon>
        <taxon>Malacostraca</taxon>
        <taxon>Eumalacostraca</taxon>
        <taxon>Eucarida</taxon>
        <taxon>Decapoda</taxon>
        <taxon>Pleocyemata</taxon>
        <taxon>Brachyura</taxon>
        <taxon>Eubrachyura</taxon>
        <taxon>Majoidea</taxon>
        <taxon>Majidae</taxon>
        <taxon>Chionoecetes</taxon>
    </lineage>
</organism>
<dbReference type="FunFam" id="3.30.800.10:FF:000004">
    <property type="entry name" value="1-phosphatidylinositol 3-phosphate 5-kinase isoform X1"/>
    <property type="match status" value="1"/>
</dbReference>
<reference evidence="6" key="1">
    <citation type="submission" date="2020-07" db="EMBL/GenBank/DDBJ databases">
        <title>The High-quality genome of the commercially important snow crab, Chionoecetes opilio.</title>
        <authorList>
            <person name="Jeong J.-H."/>
            <person name="Ryu S."/>
        </authorList>
    </citation>
    <scope>NUCLEOTIDE SEQUENCE</scope>
    <source>
        <strain evidence="6">MADBK_172401_WGS</strain>
        <tissue evidence="6">Digestive gland</tissue>
    </source>
</reference>
<dbReference type="SUPFAM" id="SSF56104">
    <property type="entry name" value="SAICAR synthase-like"/>
    <property type="match status" value="1"/>
</dbReference>
<keyword evidence="2 3" id="KW-0067">ATP-binding</keyword>
<dbReference type="InterPro" id="IPR027483">
    <property type="entry name" value="PInositol-4-P-4/5-kinase_C_sf"/>
</dbReference>
<protein>
    <submittedName>
        <fullName evidence="6">1-phosphatidylinositol 3-phosphate 5-kinase</fullName>
    </submittedName>
</protein>
<keyword evidence="7" id="KW-1185">Reference proteome</keyword>
<feature type="region of interest" description="Disordered" evidence="4">
    <location>
        <begin position="137"/>
        <end position="162"/>
    </location>
</feature>
<keyword evidence="3" id="KW-0808">Transferase</keyword>
<name>A0A8J5D2F9_CHIOP</name>
<comment type="caution">
    <text evidence="6">The sequence shown here is derived from an EMBL/GenBank/DDBJ whole genome shotgun (WGS) entry which is preliminary data.</text>
</comment>
<evidence type="ECO:0000313" key="7">
    <source>
        <dbReference type="Proteomes" id="UP000770661"/>
    </source>
</evidence>
<dbReference type="GO" id="GO:0000285">
    <property type="term" value="F:1-phosphatidylinositol-3-phosphate 5-kinase activity"/>
    <property type="evidence" value="ECO:0007669"/>
    <property type="project" value="InterPro"/>
</dbReference>
<feature type="domain" description="PIPK" evidence="5">
    <location>
        <begin position="310"/>
        <end position="633"/>
    </location>
</feature>
<accession>A0A8J5D2F9</accession>
<evidence type="ECO:0000256" key="4">
    <source>
        <dbReference type="SAM" id="MobiDB-lite"/>
    </source>
</evidence>
<dbReference type="EMBL" id="JACEEZ010000273">
    <property type="protein sequence ID" value="KAG0730324.1"/>
    <property type="molecule type" value="Genomic_DNA"/>
</dbReference>
<dbReference type="PROSITE" id="PS51455">
    <property type="entry name" value="PIPK"/>
    <property type="match status" value="1"/>
</dbReference>
<dbReference type="GO" id="GO:0005524">
    <property type="term" value="F:ATP binding"/>
    <property type="evidence" value="ECO:0007669"/>
    <property type="project" value="UniProtKB-UniRule"/>
</dbReference>
<evidence type="ECO:0000259" key="5">
    <source>
        <dbReference type="PROSITE" id="PS51455"/>
    </source>
</evidence>
<dbReference type="Proteomes" id="UP000770661">
    <property type="component" value="Unassembled WGS sequence"/>
</dbReference>
<dbReference type="GO" id="GO:0046854">
    <property type="term" value="P:phosphatidylinositol phosphate biosynthetic process"/>
    <property type="evidence" value="ECO:0007669"/>
    <property type="project" value="TreeGrafter"/>
</dbReference>
<dbReference type="OrthoDB" id="158357at2759"/>
<dbReference type="PANTHER" id="PTHR45748:SF7">
    <property type="entry name" value="1-PHOSPHATIDYLINOSITOL 3-PHOSPHATE 5-KINASE-RELATED"/>
    <property type="match status" value="1"/>
</dbReference>
<proteinExistence type="predicted"/>
<feature type="compositionally biased region" description="Low complexity" evidence="4">
    <location>
        <begin position="197"/>
        <end position="207"/>
    </location>
</feature>
<evidence type="ECO:0000256" key="2">
    <source>
        <dbReference type="ARBA" id="ARBA00022840"/>
    </source>
</evidence>
<dbReference type="AlphaFoldDB" id="A0A8J5D2F9"/>
<dbReference type="Gene3D" id="3.30.810.10">
    <property type="entry name" value="2-Layer Sandwich"/>
    <property type="match status" value="1"/>
</dbReference>
<gene>
    <name evidence="6" type="primary">PIKFYVE_0</name>
    <name evidence="6" type="ORF">GWK47_028458</name>
</gene>
<evidence type="ECO:0000256" key="3">
    <source>
        <dbReference type="PROSITE-ProRule" id="PRU00781"/>
    </source>
</evidence>
<keyword evidence="3" id="KW-0418">Kinase</keyword>
<dbReference type="Gene3D" id="3.30.800.10">
    <property type="entry name" value="Phosphatidylinositol Phosphate Kinase II Beta"/>
    <property type="match status" value="1"/>
</dbReference>